<name>A0A914DR91_9BILA</name>
<organism evidence="10 11">
    <name type="scientific">Acrobeloides nanus</name>
    <dbReference type="NCBI Taxonomy" id="290746"/>
    <lineage>
        <taxon>Eukaryota</taxon>
        <taxon>Metazoa</taxon>
        <taxon>Ecdysozoa</taxon>
        <taxon>Nematoda</taxon>
        <taxon>Chromadorea</taxon>
        <taxon>Rhabditida</taxon>
        <taxon>Tylenchina</taxon>
        <taxon>Cephalobomorpha</taxon>
        <taxon>Cephaloboidea</taxon>
        <taxon>Cephalobidae</taxon>
        <taxon>Acrobeloides</taxon>
    </lineage>
</organism>
<dbReference type="GO" id="GO:0004497">
    <property type="term" value="F:monooxygenase activity"/>
    <property type="evidence" value="ECO:0007669"/>
    <property type="project" value="UniProtKB-KW"/>
</dbReference>
<evidence type="ECO:0000256" key="9">
    <source>
        <dbReference type="RuleBase" id="RU000461"/>
    </source>
</evidence>
<dbReference type="PRINTS" id="PR00463">
    <property type="entry name" value="EP450I"/>
</dbReference>
<dbReference type="InterPro" id="IPR002401">
    <property type="entry name" value="Cyt_P450_E_grp-I"/>
</dbReference>
<evidence type="ECO:0000313" key="10">
    <source>
        <dbReference type="Proteomes" id="UP000887540"/>
    </source>
</evidence>
<dbReference type="PROSITE" id="PS00086">
    <property type="entry name" value="CYTOCHROME_P450"/>
    <property type="match status" value="1"/>
</dbReference>
<evidence type="ECO:0000256" key="7">
    <source>
        <dbReference type="ARBA" id="ARBA00023033"/>
    </source>
</evidence>
<proteinExistence type="inferred from homology"/>
<keyword evidence="4 8" id="KW-0479">Metal-binding</keyword>
<evidence type="ECO:0000256" key="8">
    <source>
        <dbReference type="PIRSR" id="PIRSR602401-1"/>
    </source>
</evidence>
<dbReference type="Gene3D" id="1.10.630.10">
    <property type="entry name" value="Cytochrome P450"/>
    <property type="match status" value="2"/>
</dbReference>
<dbReference type="GO" id="GO:0020037">
    <property type="term" value="F:heme binding"/>
    <property type="evidence" value="ECO:0007669"/>
    <property type="project" value="InterPro"/>
</dbReference>
<keyword evidence="10" id="KW-1185">Reference proteome</keyword>
<evidence type="ECO:0000313" key="11">
    <source>
        <dbReference type="WBParaSite" id="ACRNAN_scaffold3599.g31942.t1"/>
    </source>
</evidence>
<evidence type="ECO:0000256" key="3">
    <source>
        <dbReference type="ARBA" id="ARBA00022617"/>
    </source>
</evidence>
<evidence type="ECO:0000256" key="4">
    <source>
        <dbReference type="ARBA" id="ARBA00022723"/>
    </source>
</evidence>
<dbReference type="GO" id="GO:0005506">
    <property type="term" value="F:iron ion binding"/>
    <property type="evidence" value="ECO:0007669"/>
    <property type="project" value="InterPro"/>
</dbReference>
<accession>A0A914DR91</accession>
<reference evidence="11" key="1">
    <citation type="submission" date="2022-11" db="UniProtKB">
        <authorList>
            <consortium name="WormBaseParasite"/>
        </authorList>
    </citation>
    <scope>IDENTIFICATION</scope>
</reference>
<sequence length="229" mass="26508">MIKQFSNFSNRPPFSLNDVFPIKESLLHIGKSGPHGYGWKEIRSIISPVFTTGKIKLMFGTIHERIETLITVIEKKIEKDPCMDIYDYPMTPRSPELDIVDYETVMKMPYLDAVFHEVLRAKPPVVFFTARECSKETTVQGYRIPKGVIINVPVQAVHWESENWSDPYKFDPERFVDKKAIDPLAWIPFGIGPRNCVGMRFAEVEFKATLVEVLRKFKLDMHEKSEVLL</sequence>
<feature type="binding site" description="axial binding residue" evidence="8">
    <location>
        <position position="196"/>
    </location>
    <ligand>
        <name>heme</name>
        <dbReference type="ChEBI" id="CHEBI:30413"/>
    </ligand>
    <ligandPart>
        <name>Fe</name>
        <dbReference type="ChEBI" id="CHEBI:18248"/>
    </ligandPart>
</feature>
<dbReference type="SUPFAM" id="SSF48264">
    <property type="entry name" value="Cytochrome P450"/>
    <property type="match status" value="1"/>
</dbReference>
<comment type="similarity">
    <text evidence="2 9">Belongs to the cytochrome P450 family.</text>
</comment>
<keyword evidence="6 8" id="KW-0408">Iron</keyword>
<dbReference type="InterPro" id="IPR017972">
    <property type="entry name" value="Cyt_P450_CS"/>
</dbReference>
<dbReference type="AlphaFoldDB" id="A0A914DR91"/>
<evidence type="ECO:0000256" key="5">
    <source>
        <dbReference type="ARBA" id="ARBA00023002"/>
    </source>
</evidence>
<keyword evidence="5 9" id="KW-0560">Oxidoreductase</keyword>
<dbReference type="PANTHER" id="PTHR24292:SF102">
    <property type="entry name" value="CYTOCHROME P450 FAMILY-RELATED"/>
    <property type="match status" value="1"/>
</dbReference>
<evidence type="ECO:0000256" key="1">
    <source>
        <dbReference type="ARBA" id="ARBA00001971"/>
    </source>
</evidence>
<dbReference type="PANTHER" id="PTHR24292">
    <property type="entry name" value="CYTOCHROME P450"/>
    <property type="match status" value="1"/>
</dbReference>
<dbReference type="InterPro" id="IPR036396">
    <property type="entry name" value="Cyt_P450_sf"/>
</dbReference>
<dbReference type="InterPro" id="IPR050476">
    <property type="entry name" value="Insect_CytP450_Detox"/>
</dbReference>
<dbReference type="Proteomes" id="UP000887540">
    <property type="component" value="Unplaced"/>
</dbReference>
<protein>
    <submittedName>
        <fullName evidence="11">Cytochrome P450</fullName>
    </submittedName>
</protein>
<dbReference type="PRINTS" id="PR00385">
    <property type="entry name" value="P450"/>
</dbReference>
<dbReference type="InterPro" id="IPR001128">
    <property type="entry name" value="Cyt_P450"/>
</dbReference>
<dbReference type="GO" id="GO:0016705">
    <property type="term" value="F:oxidoreductase activity, acting on paired donors, with incorporation or reduction of molecular oxygen"/>
    <property type="evidence" value="ECO:0007669"/>
    <property type="project" value="InterPro"/>
</dbReference>
<evidence type="ECO:0000256" key="6">
    <source>
        <dbReference type="ARBA" id="ARBA00023004"/>
    </source>
</evidence>
<comment type="cofactor">
    <cofactor evidence="1 8">
        <name>heme</name>
        <dbReference type="ChEBI" id="CHEBI:30413"/>
    </cofactor>
</comment>
<keyword evidence="3 8" id="KW-0349">Heme</keyword>
<dbReference type="WBParaSite" id="ACRNAN_scaffold3599.g31942.t1">
    <property type="protein sequence ID" value="ACRNAN_scaffold3599.g31942.t1"/>
    <property type="gene ID" value="ACRNAN_scaffold3599.g31942"/>
</dbReference>
<keyword evidence="7 9" id="KW-0503">Monooxygenase</keyword>
<dbReference type="Pfam" id="PF00067">
    <property type="entry name" value="p450"/>
    <property type="match status" value="1"/>
</dbReference>
<evidence type="ECO:0000256" key="2">
    <source>
        <dbReference type="ARBA" id="ARBA00010617"/>
    </source>
</evidence>